<comment type="caution">
    <text evidence="1">The sequence shown here is derived from an EMBL/GenBank/DDBJ whole genome shotgun (WGS) entry which is preliminary data.</text>
</comment>
<name>A0A7Y9IR46_9BURK</name>
<dbReference type="AlphaFoldDB" id="A0A7Y9IR46"/>
<accession>A0A7Y9IR46</accession>
<dbReference type="RefSeq" id="WP_179583484.1">
    <property type="nucleotide sequence ID" value="NZ_JACBYR010000001.1"/>
</dbReference>
<proteinExistence type="predicted"/>
<dbReference type="InterPro" id="IPR021269">
    <property type="entry name" value="DUF2848"/>
</dbReference>
<dbReference type="EMBL" id="JACBYR010000001">
    <property type="protein sequence ID" value="NYE81459.1"/>
    <property type="molecule type" value="Genomic_DNA"/>
</dbReference>
<dbReference type="Pfam" id="PF11010">
    <property type="entry name" value="DUF2848"/>
    <property type="match status" value="1"/>
</dbReference>
<dbReference type="Proteomes" id="UP000542125">
    <property type="component" value="Unassembled WGS sequence"/>
</dbReference>
<protein>
    <recommendedName>
        <fullName evidence="3">DUF2848 domain-containing protein</fullName>
    </recommendedName>
</protein>
<sequence>MTATLHFSCESLASDGTRTNRLVSLEPKRFVIAGWTGRNAAAIEHHIEELAALGVPRPSTVPLYYRAGKESLSQAASIEVLGPDSSGEAEPVLFFAEGEWWLTVGSDHTDRQVESYSVAVSKQMCPKPIATSAWRWSDIQDRQDEIVLESRILEDGEWVVYQQGTLASIRPLASLRDGFFTQPGCQAEAGHFLSCGTLGAIPNAAGQAIRPAQATELTLRDPVLGRAITHRYAVDILPVIA</sequence>
<reference evidence="1 2" key="1">
    <citation type="submission" date="2020-07" db="EMBL/GenBank/DDBJ databases">
        <title>Genomic Encyclopedia of Type Strains, Phase IV (KMG-V): Genome sequencing to study the core and pangenomes of soil and plant-associated prokaryotes.</title>
        <authorList>
            <person name="Whitman W."/>
        </authorList>
    </citation>
    <scope>NUCLEOTIDE SEQUENCE [LARGE SCALE GENOMIC DNA]</scope>
    <source>
        <strain evidence="1 2">SAS40</strain>
    </source>
</reference>
<evidence type="ECO:0008006" key="3">
    <source>
        <dbReference type="Google" id="ProtNLM"/>
    </source>
</evidence>
<organism evidence="1 2">
    <name type="scientific">Pigmentiphaga litoralis</name>
    <dbReference type="NCBI Taxonomy" id="516702"/>
    <lineage>
        <taxon>Bacteria</taxon>
        <taxon>Pseudomonadati</taxon>
        <taxon>Pseudomonadota</taxon>
        <taxon>Betaproteobacteria</taxon>
        <taxon>Burkholderiales</taxon>
        <taxon>Alcaligenaceae</taxon>
        <taxon>Pigmentiphaga</taxon>
    </lineage>
</organism>
<gene>
    <name evidence="1" type="ORF">FHW18_000730</name>
</gene>
<keyword evidence="2" id="KW-1185">Reference proteome</keyword>
<evidence type="ECO:0000313" key="2">
    <source>
        <dbReference type="Proteomes" id="UP000542125"/>
    </source>
</evidence>
<evidence type="ECO:0000313" key="1">
    <source>
        <dbReference type="EMBL" id="NYE81459.1"/>
    </source>
</evidence>